<dbReference type="Pfam" id="PF13831">
    <property type="entry name" value="PHD_2"/>
    <property type="match status" value="1"/>
</dbReference>
<proteinExistence type="predicted"/>
<evidence type="ECO:0000256" key="3">
    <source>
        <dbReference type="ARBA" id="ARBA00022833"/>
    </source>
</evidence>
<evidence type="ECO:0000313" key="5">
    <source>
        <dbReference type="EMBL" id="EFJ52654.1"/>
    </source>
</evidence>
<dbReference type="AlphaFoldDB" id="D8TH59"/>
<dbReference type="GO" id="GO:0008270">
    <property type="term" value="F:zinc ion binding"/>
    <property type="evidence" value="ECO:0007669"/>
    <property type="project" value="UniProtKB-KW"/>
</dbReference>
<evidence type="ECO:0000259" key="4">
    <source>
        <dbReference type="PROSITE" id="PS51805"/>
    </source>
</evidence>
<dbReference type="GeneID" id="9625389"/>
<feature type="domain" description="PHD-type" evidence="4">
    <location>
        <begin position="57"/>
        <end position="148"/>
    </location>
</feature>
<evidence type="ECO:0000256" key="1">
    <source>
        <dbReference type="ARBA" id="ARBA00022723"/>
    </source>
</evidence>
<dbReference type="STRING" id="3068.D8TH59"/>
<accession>D8TH59</accession>
<dbReference type="SUPFAM" id="SSF57903">
    <property type="entry name" value="FYVE/PHD zinc finger"/>
    <property type="match status" value="1"/>
</dbReference>
<feature type="non-terminal residue" evidence="5">
    <location>
        <position position="148"/>
    </location>
</feature>
<name>D8TH59_VOLCA</name>
<dbReference type="Gene3D" id="3.30.40.10">
    <property type="entry name" value="Zinc/RING finger domain, C3HC4 (zinc finger)"/>
    <property type="match status" value="2"/>
</dbReference>
<dbReference type="InterPro" id="IPR011011">
    <property type="entry name" value="Znf_FYVE_PHD"/>
</dbReference>
<dbReference type="PANTHER" id="PTHR13793:SF107">
    <property type="entry name" value="BROMODOMAIN-CONTAINING PROTEIN HOMOLOG"/>
    <property type="match status" value="1"/>
</dbReference>
<dbReference type="KEGG" id="vcn:VOLCADRAFT_47045"/>
<keyword evidence="6" id="KW-1185">Reference proteome</keyword>
<dbReference type="PROSITE" id="PS51805">
    <property type="entry name" value="EPHD"/>
    <property type="match status" value="1"/>
</dbReference>
<organism evidence="6">
    <name type="scientific">Volvox carteri f. nagariensis</name>
    <dbReference type="NCBI Taxonomy" id="3068"/>
    <lineage>
        <taxon>Eukaryota</taxon>
        <taxon>Viridiplantae</taxon>
        <taxon>Chlorophyta</taxon>
        <taxon>core chlorophytes</taxon>
        <taxon>Chlorophyceae</taxon>
        <taxon>CS clade</taxon>
        <taxon>Chlamydomonadales</taxon>
        <taxon>Volvocaceae</taxon>
        <taxon>Volvox</taxon>
    </lineage>
</organism>
<dbReference type="PANTHER" id="PTHR13793">
    <property type="entry name" value="PHD FINGER PROTEINS"/>
    <property type="match status" value="1"/>
</dbReference>
<dbReference type="InterPro" id="IPR019787">
    <property type="entry name" value="Znf_PHD-finger"/>
</dbReference>
<dbReference type="RefSeq" id="XP_002945659.1">
    <property type="nucleotide sequence ID" value="XM_002945613.1"/>
</dbReference>
<reference evidence="5 6" key="1">
    <citation type="journal article" date="2010" name="Science">
        <title>Genomic analysis of organismal complexity in the multicellular green alga Volvox carteri.</title>
        <authorList>
            <person name="Prochnik S.E."/>
            <person name="Umen J."/>
            <person name="Nedelcu A.M."/>
            <person name="Hallmann A."/>
            <person name="Miller S.M."/>
            <person name="Nishii I."/>
            <person name="Ferris P."/>
            <person name="Kuo A."/>
            <person name="Mitros T."/>
            <person name="Fritz-Laylin L.K."/>
            <person name="Hellsten U."/>
            <person name="Chapman J."/>
            <person name="Simakov O."/>
            <person name="Rensing S.A."/>
            <person name="Terry A."/>
            <person name="Pangilinan J."/>
            <person name="Kapitonov V."/>
            <person name="Jurka J."/>
            <person name="Salamov A."/>
            <person name="Shapiro H."/>
            <person name="Schmutz J."/>
            <person name="Grimwood J."/>
            <person name="Lindquist E."/>
            <person name="Lucas S."/>
            <person name="Grigoriev I.V."/>
            <person name="Schmitt R."/>
            <person name="Kirk D."/>
            <person name="Rokhsar D.S."/>
        </authorList>
    </citation>
    <scope>NUCLEOTIDE SEQUENCE [LARGE SCALE GENOMIC DNA]</scope>
    <source>
        <strain evidence="6">f. Nagariensis / Eve</strain>
    </source>
</reference>
<keyword evidence="3" id="KW-0862">Zinc</keyword>
<gene>
    <name evidence="5" type="ORF">VOLCADRAFT_47045</name>
</gene>
<dbReference type="InterPro" id="IPR013083">
    <property type="entry name" value="Znf_RING/FYVE/PHD"/>
</dbReference>
<dbReference type="InParanoid" id="D8TH59"/>
<feature type="non-terminal residue" evidence="5">
    <location>
        <position position="1"/>
    </location>
</feature>
<dbReference type="EMBL" id="GL378323">
    <property type="protein sequence ID" value="EFJ52654.1"/>
    <property type="molecule type" value="Genomic_DNA"/>
</dbReference>
<keyword evidence="1" id="KW-0479">Metal-binding</keyword>
<dbReference type="Pfam" id="PF13832">
    <property type="entry name" value="zf-HC5HC2H_2"/>
    <property type="match status" value="1"/>
</dbReference>
<evidence type="ECO:0000256" key="2">
    <source>
        <dbReference type="ARBA" id="ARBA00022771"/>
    </source>
</evidence>
<dbReference type="OrthoDB" id="20839at2759"/>
<dbReference type="Proteomes" id="UP000001058">
    <property type="component" value="Unassembled WGS sequence"/>
</dbReference>
<protein>
    <recommendedName>
        <fullName evidence="4">PHD-type domain-containing protein</fullName>
    </recommendedName>
</protein>
<dbReference type="InterPro" id="IPR034732">
    <property type="entry name" value="EPHD"/>
</dbReference>
<evidence type="ECO:0000313" key="6">
    <source>
        <dbReference type="Proteomes" id="UP000001058"/>
    </source>
</evidence>
<sequence length="148" mass="16154">CAICGDGLSVDPNMIVFCERCDIAVHQHCYGSEVRPKRWEMEARGITHAELPGGSLAVSCCLCPVRQGAFKRTVDGKAWAHVVCALWHEGPTVLNSDSPDTIDNLGLIRPERWRAPCTICGKVAGAVAKCNFGHCQCYFHPLCARRTG</sequence>
<keyword evidence="2" id="KW-0863">Zinc-finger</keyword>
<dbReference type="InterPro" id="IPR050701">
    <property type="entry name" value="Histone_Mod_Regulator"/>
</dbReference>
<dbReference type="GO" id="GO:0006357">
    <property type="term" value="P:regulation of transcription by RNA polymerase II"/>
    <property type="evidence" value="ECO:0007669"/>
    <property type="project" value="TreeGrafter"/>
</dbReference>
<dbReference type="eggNOG" id="KOG0955">
    <property type="taxonomic scope" value="Eukaryota"/>
</dbReference>